<protein>
    <submittedName>
        <fullName evidence="1">Uncharacterized protein</fullName>
    </submittedName>
</protein>
<reference evidence="1" key="1">
    <citation type="submission" date="2018-02" db="EMBL/GenBank/DDBJ databases">
        <title>Rhizophora mucronata_Transcriptome.</title>
        <authorList>
            <person name="Meera S.P."/>
            <person name="Sreeshan A."/>
            <person name="Augustine A."/>
        </authorList>
    </citation>
    <scope>NUCLEOTIDE SEQUENCE</scope>
    <source>
        <tissue evidence="1">Leaf</tissue>
    </source>
</reference>
<dbReference type="EMBL" id="GGEC01081695">
    <property type="protein sequence ID" value="MBX62179.1"/>
    <property type="molecule type" value="Transcribed_RNA"/>
</dbReference>
<accession>A0A2P2Q5L6</accession>
<organism evidence="1">
    <name type="scientific">Rhizophora mucronata</name>
    <name type="common">Asiatic mangrove</name>
    <dbReference type="NCBI Taxonomy" id="61149"/>
    <lineage>
        <taxon>Eukaryota</taxon>
        <taxon>Viridiplantae</taxon>
        <taxon>Streptophyta</taxon>
        <taxon>Embryophyta</taxon>
        <taxon>Tracheophyta</taxon>
        <taxon>Spermatophyta</taxon>
        <taxon>Magnoliopsida</taxon>
        <taxon>eudicotyledons</taxon>
        <taxon>Gunneridae</taxon>
        <taxon>Pentapetalae</taxon>
        <taxon>rosids</taxon>
        <taxon>fabids</taxon>
        <taxon>Malpighiales</taxon>
        <taxon>Rhizophoraceae</taxon>
        <taxon>Rhizophora</taxon>
    </lineage>
</organism>
<evidence type="ECO:0000313" key="1">
    <source>
        <dbReference type="EMBL" id="MBX62179.1"/>
    </source>
</evidence>
<sequence>MDGELEAVEPMAGWCLTEVLPLLSDFFVVFVIGY</sequence>
<dbReference type="AlphaFoldDB" id="A0A2P2Q5L6"/>
<name>A0A2P2Q5L6_RHIMU</name>
<proteinExistence type="predicted"/>